<feature type="domain" description="Beta-hexosaminidase bacterial type N-terminal" evidence="3">
    <location>
        <begin position="75"/>
        <end position="132"/>
    </location>
</feature>
<dbReference type="GO" id="GO:0005975">
    <property type="term" value="P:carbohydrate metabolic process"/>
    <property type="evidence" value="ECO:0007669"/>
    <property type="project" value="UniProtKB-ARBA"/>
</dbReference>
<accession>A0A369B4S0</accession>
<evidence type="ECO:0000256" key="2">
    <source>
        <dbReference type="ARBA" id="ARBA00023295"/>
    </source>
</evidence>
<dbReference type="OrthoDB" id="3713315at2"/>
<dbReference type="GO" id="GO:0016798">
    <property type="term" value="F:hydrolase activity, acting on glycosyl bonds"/>
    <property type="evidence" value="ECO:0007669"/>
    <property type="project" value="UniProtKB-KW"/>
</dbReference>
<organism evidence="4 5">
    <name type="scientific">Anaerobacterium chartisolvens</name>
    <dbReference type="NCBI Taxonomy" id="1297424"/>
    <lineage>
        <taxon>Bacteria</taxon>
        <taxon>Bacillati</taxon>
        <taxon>Bacillota</taxon>
        <taxon>Clostridia</taxon>
        <taxon>Eubacteriales</taxon>
        <taxon>Oscillospiraceae</taxon>
        <taxon>Anaerobacterium</taxon>
    </lineage>
</organism>
<reference evidence="4 5" key="1">
    <citation type="submission" date="2018-07" db="EMBL/GenBank/DDBJ databases">
        <title>Genomic Encyclopedia of Type Strains, Phase IV (KMG-IV): sequencing the most valuable type-strain genomes for metagenomic binning, comparative biology and taxonomic classification.</title>
        <authorList>
            <person name="Goeker M."/>
        </authorList>
    </citation>
    <scope>NUCLEOTIDE SEQUENCE [LARGE SCALE GENOMIC DNA]</scope>
    <source>
        <strain evidence="4 5">DSM 27016</strain>
    </source>
</reference>
<dbReference type="Proteomes" id="UP000253034">
    <property type="component" value="Unassembled WGS sequence"/>
</dbReference>
<protein>
    <submittedName>
        <fullName evidence="4">Glycosyl hydrolase family 20</fullName>
    </submittedName>
</protein>
<gene>
    <name evidence="4" type="ORF">DFR58_11035</name>
</gene>
<keyword evidence="1 4" id="KW-0378">Hydrolase</keyword>
<dbReference type="InterPro" id="IPR015882">
    <property type="entry name" value="HEX_bac_N"/>
</dbReference>
<comment type="caution">
    <text evidence="4">The sequence shown here is derived from an EMBL/GenBank/DDBJ whole genome shotgun (WGS) entry which is preliminary data.</text>
</comment>
<dbReference type="Pfam" id="PF02838">
    <property type="entry name" value="Glyco_hydro_20b"/>
    <property type="match status" value="1"/>
</dbReference>
<name>A0A369B4S0_9FIRM</name>
<evidence type="ECO:0000259" key="3">
    <source>
        <dbReference type="Pfam" id="PF02838"/>
    </source>
</evidence>
<dbReference type="RefSeq" id="WP_114297707.1">
    <property type="nucleotide sequence ID" value="NZ_QPJT01000010.1"/>
</dbReference>
<dbReference type="AlphaFoldDB" id="A0A369B4S0"/>
<dbReference type="InterPro" id="IPR017853">
    <property type="entry name" value="GH"/>
</dbReference>
<dbReference type="EMBL" id="QPJT01000010">
    <property type="protein sequence ID" value="RCX16542.1"/>
    <property type="molecule type" value="Genomic_DNA"/>
</dbReference>
<dbReference type="Gene3D" id="3.30.379.10">
    <property type="entry name" value="Chitobiase/beta-hexosaminidase domain 2-like"/>
    <property type="match status" value="1"/>
</dbReference>
<dbReference type="SUPFAM" id="SSF51445">
    <property type="entry name" value="(Trans)glycosidases"/>
    <property type="match status" value="1"/>
</dbReference>
<evidence type="ECO:0000313" key="5">
    <source>
        <dbReference type="Proteomes" id="UP000253034"/>
    </source>
</evidence>
<sequence length="697" mass="81123">MNYTLPRVKVYNKKEGATPCFKNFDLEGSMLNEEYGDIAELFRYKLWNYSEIALSPENSVAVRLVYGLPPQELADNDELYKKQGYCIDVNEDGITIKSLCRDGLINAISTLKQLLTKKDDGYTVGFCEIADWPSIEIRSVSNTFAWYAGYGRLGFDMQLWGFEEWKEYLNICSDFKINQFNMCMYGYWPFEFDEYPETVLRNYPVKVWNEESKNWVEVRYSHPNLSQEFLSKLFDYGHKLGFKFFAYIGLNSYSGGYPSIYKEKRMKLPENSRFVNDFDTLCLSQPDTIEYLKSAMRRIASLGYDGIDFEESEESFWFCNCEKCSEKYLDKYGTPAEAKHHANYELLKILYEAVRDVNPDIVIGARMWREPPLEKPQEYLREMVASVPPDMVLFWAPGLYCGENEFEKWAKAFGKDRIWARDTESNAVSACMGRLIRTFRSNGLRCDEETNHQYIEEDIRQHIGSVKLGVKGINGYMFEWYGFFLHLFAHANYGWGSIMEPEEFYDYAVTAVFGAGLKDDILYVLKNMFTIHESQMKIFPTEFPFARNKVEKRDIPAIQAAIADHDNIMLRLNRVKAAVDADSRLKVYSPHFEKLIVANLRNRVIYDLALASISYDNAPTEEEKIKYLKEMSLHNERNFEIVRSNYFDVNPVSETGTKSCMIPYHELRRVINNALDPANADNVPVYLGVEALGWLWL</sequence>
<keyword evidence="5" id="KW-1185">Reference proteome</keyword>
<evidence type="ECO:0000256" key="1">
    <source>
        <dbReference type="ARBA" id="ARBA00022801"/>
    </source>
</evidence>
<evidence type="ECO:0000313" key="4">
    <source>
        <dbReference type="EMBL" id="RCX16542.1"/>
    </source>
</evidence>
<dbReference type="InterPro" id="IPR029018">
    <property type="entry name" value="Hex-like_dom2"/>
</dbReference>
<proteinExistence type="predicted"/>
<dbReference type="SUPFAM" id="SSF55545">
    <property type="entry name" value="beta-N-acetylhexosaminidase-like domain"/>
    <property type="match status" value="1"/>
</dbReference>
<keyword evidence="2" id="KW-0326">Glycosidase</keyword>